<organism evidence="2 3">
    <name type="scientific">Microbulbifer celer</name>
    <dbReference type="NCBI Taxonomy" id="435905"/>
    <lineage>
        <taxon>Bacteria</taxon>
        <taxon>Pseudomonadati</taxon>
        <taxon>Pseudomonadota</taxon>
        <taxon>Gammaproteobacteria</taxon>
        <taxon>Cellvibrionales</taxon>
        <taxon>Microbulbiferaceae</taxon>
        <taxon>Microbulbifer</taxon>
    </lineage>
</organism>
<gene>
    <name evidence="2" type="ORF">ACFQ2X_17205</name>
</gene>
<evidence type="ECO:0000313" key="3">
    <source>
        <dbReference type="Proteomes" id="UP001597264"/>
    </source>
</evidence>
<proteinExistence type="predicted"/>
<dbReference type="Pfam" id="PF19577">
    <property type="entry name" value="DcaP"/>
    <property type="match status" value="1"/>
</dbReference>
<evidence type="ECO:0000313" key="2">
    <source>
        <dbReference type="EMBL" id="MFD1218343.1"/>
    </source>
</evidence>
<sequence length="455" mass="49206">MTVKIIKNRKLAGAVALAAMVNGFPLMALAQNEQSGVMLSEVSGEMSAKQLQQRLAELQARVDALTAPPAEIENPEPAKAPTFGNTNIQIGGYVKLDSIFSDYSDGSGATAGVGEDFLVPSTIPVGGAVSGEGGDVHYNAHAKSTRLFFKSATDVGAGSVKTHIEIDAMAGAQGDERISNSYAQRLRHAYVDWEIDGDRSLLAGQSWSTFFNVGALPEGLDFVGPVGTIFERQPQIRYTQSIGSGSLQVAAENPATTLYNGAENPYDDNRRPDLILRYNNRIGDLNYSIASMSRELAYDRTDASSESEQGHAVSLSGKWQLGRDDLRFMYSYGNALGRYLGLNSYRAGIIDPVSGDIELIDQHGGYIALRHFWNEQWRSNLVLSATAADNPGLVADTAPSSYQSLHVNLMYSPVPKMTLGGEYIFASKSVENISGQLADDEGDMQRMQLSVKYSF</sequence>
<feature type="signal peptide" evidence="1">
    <location>
        <begin position="1"/>
        <end position="30"/>
    </location>
</feature>
<dbReference type="EMBL" id="JBHTLR010000034">
    <property type="protein sequence ID" value="MFD1218343.1"/>
    <property type="molecule type" value="Genomic_DNA"/>
</dbReference>
<comment type="caution">
    <text evidence="2">The sequence shown here is derived from an EMBL/GenBank/DDBJ whole genome shotgun (WGS) entry which is preliminary data.</text>
</comment>
<feature type="chain" id="PRO_5046479556" evidence="1">
    <location>
        <begin position="31"/>
        <end position="455"/>
    </location>
</feature>
<name>A0ABW3UBN6_9GAMM</name>
<dbReference type="RefSeq" id="WP_230435170.1">
    <property type="nucleotide sequence ID" value="NZ_CP087715.1"/>
</dbReference>
<dbReference type="InterPro" id="IPR045748">
    <property type="entry name" value="DcaP"/>
</dbReference>
<dbReference type="Proteomes" id="UP001597264">
    <property type="component" value="Unassembled WGS sequence"/>
</dbReference>
<accession>A0ABW3UBN6</accession>
<evidence type="ECO:0000256" key="1">
    <source>
        <dbReference type="SAM" id="SignalP"/>
    </source>
</evidence>
<protein>
    <submittedName>
        <fullName evidence="2">DcaP family trimeric outer membrane transporter</fullName>
    </submittedName>
</protein>
<keyword evidence="3" id="KW-1185">Reference proteome</keyword>
<keyword evidence="1" id="KW-0732">Signal</keyword>
<dbReference type="SUPFAM" id="SSF56935">
    <property type="entry name" value="Porins"/>
    <property type="match status" value="1"/>
</dbReference>
<reference evidence="3" key="1">
    <citation type="journal article" date="2019" name="Int. J. Syst. Evol. Microbiol.">
        <title>The Global Catalogue of Microorganisms (GCM) 10K type strain sequencing project: providing services to taxonomists for standard genome sequencing and annotation.</title>
        <authorList>
            <consortium name="The Broad Institute Genomics Platform"/>
            <consortium name="The Broad Institute Genome Sequencing Center for Infectious Disease"/>
            <person name="Wu L."/>
            <person name="Ma J."/>
        </authorList>
    </citation>
    <scope>NUCLEOTIDE SEQUENCE [LARGE SCALE GENOMIC DNA]</scope>
    <source>
        <strain evidence="3">CCUG 54356</strain>
    </source>
</reference>